<evidence type="ECO:0000256" key="1">
    <source>
        <dbReference type="SAM" id="Phobius"/>
    </source>
</evidence>
<gene>
    <name evidence="2" type="ORF">IV203_012153</name>
</gene>
<keyword evidence="1" id="KW-0812">Transmembrane</keyword>
<dbReference type="EMBL" id="JAGRRH010000019">
    <property type="protein sequence ID" value="KAG7349556.1"/>
    <property type="molecule type" value="Genomic_DNA"/>
</dbReference>
<keyword evidence="1" id="KW-1133">Transmembrane helix</keyword>
<comment type="caution">
    <text evidence="2">The sequence shown here is derived from an EMBL/GenBank/DDBJ whole genome shotgun (WGS) entry which is preliminary data.</text>
</comment>
<name>A0A9K3PJZ5_9STRA</name>
<feature type="transmembrane region" description="Helical" evidence="1">
    <location>
        <begin position="12"/>
        <end position="32"/>
    </location>
</feature>
<protein>
    <submittedName>
        <fullName evidence="2">Uncharacterized protein</fullName>
    </submittedName>
</protein>
<reference evidence="2" key="1">
    <citation type="journal article" date="2021" name="Sci. Rep.">
        <title>Diploid genomic architecture of Nitzschia inconspicua, an elite biomass production diatom.</title>
        <authorList>
            <person name="Oliver A."/>
            <person name="Podell S."/>
            <person name="Pinowska A."/>
            <person name="Traller J.C."/>
            <person name="Smith S.R."/>
            <person name="McClure R."/>
            <person name="Beliaev A."/>
            <person name="Bohutskyi P."/>
            <person name="Hill E.A."/>
            <person name="Rabines A."/>
            <person name="Zheng H."/>
            <person name="Allen L.Z."/>
            <person name="Kuo A."/>
            <person name="Grigoriev I.V."/>
            <person name="Allen A.E."/>
            <person name="Hazlebeck D."/>
            <person name="Allen E.E."/>
        </authorList>
    </citation>
    <scope>NUCLEOTIDE SEQUENCE</scope>
    <source>
        <strain evidence="2">Hildebrandi</strain>
    </source>
</reference>
<reference evidence="2" key="2">
    <citation type="submission" date="2021-04" db="EMBL/GenBank/DDBJ databases">
        <authorList>
            <person name="Podell S."/>
        </authorList>
    </citation>
    <scope>NUCLEOTIDE SEQUENCE</scope>
    <source>
        <strain evidence="2">Hildebrandi</strain>
    </source>
</reference>
<evidence type="ECO:0000313" key="2">
    <source>
        <dbReference type="EMBL" id="KAG7349556.1"/>
    </source>
</evidence>
<accession>A0A9K3PJZ5</accession>
<dbReference type="OrthoDB" id="48280at2759"/>
<organism evidence="2 3">
    <name type="scientific">Nitzschia inconspicua</name>
    <dbReference type="NCBI Taxonomy" id="303405"/>
    <lineage>
        <taxon>Eukaryota</taxon>
        <taxon>Sar</taxon>
        <taxon>Stramenopiles</taxon>
        <taxon>Ochrophyta</taxon>
        <taxon>Bacillariophyta</taxon>
        <taxon>Bacillariophyceae</taxon>
        <taxon>Bacillariophycidae</taxon>
        <taxon>Bacillariales</taxon>
        <taxon>Bacillariaceae</taxon>
        <taxon>Nitzschia</taxon>
    </lineage>
</organism>
<dbReference type="AlphaFoldDB" id="A0A9K3PJZ5"/>
<keyword evidence="3" id="KW-1185">Reference proteome</keyword>
<sequence length="371" mass="41390">MPKTKSGHRIGIFMRCVAVAAMVMVFFLVFSFQHTFKLMEEHHERHVARDLNDHPSIMSHKVGTEPLEHEEMFANTLKNCLPAEKGKECKTYIPESTERIGIIAPPGLMATYLFKLMNSVVAHGKKSSGSKVTNTTFEIIQTTHIPPYGYGKTHGYTRLVRVVPEPLLVGATDTLVATINNINDYGAKHITLGDIKASLRQQIRYHCRLNHVAAHTALWTIGLEEVAGMRTEDLIDRVQEFLDLERDEAVADKIMEGEANNGGAGENPLSKLEEMYSEGALLLSVAQSTNPGQDILEILDQVLVDEMRMSKNLTNWPCESFWKVGDAENPLELSPIIKRISQDLSPDCGAAFTDCFVQRDKCEYKGDGKCS</sequence>
<dbReference type="Proteomes" id="UP000693970">
    <property type="component" value="Unassembled WGS sequence"/>
</dbReference>
<proteinExistence type="predicted"/>
<keyword evidence="1" id="KW-0472">Membrane</keyword>
<evidence type="ECO:0000313" key="3">
    <source>
        <dbReference type="Proteomes" id="UP000693970"/>
    </source>
</evidence>